<dbReference type="InterPro" id="IPR037459">
    <property type="entry name" value="RhgT-like"/>
</dbReference>
<dbReference type="RefSeq" id="WP_245701272.1">
    <property type="nucleotide sequence ID" value="NZ_FMYH01000007.1"/>
</dbReference>
<dbReference type="InterPro" id="IPR008979">
    <property type="entry name" value="Galactose-bd-like_sf"/>
</dbReference>
<dbReference type="Pfam" id="PF18370">
    <property type="entry name" value="RGI_lyase"/>
    <property type="match status" value="1"/>
</dbReference>
<dbReference type="InterPro" id="IPR028994">
    <property type="entry name" value="Integrin_alpha_N"/>
</dbReference>
<dbReference type="GO" id="GO:0000272">
    <property type="term" value="P:polysaccharide catabolic process"/>
    <property type="evidence" value="ECO:0007669"/>
    <property type="project" value="UniProtKB-KW"/>
</dbReference>
<keyword evidence="1" id="KW-0326">Glycosidase</keyword>
<feature type="compositionally biased region" description="Pro residues" evidence="3">
    <location>
        <begin position="225"/>
        <end position="240"/>
    </location>
</feature>
<dbReference type="SMART" id="SM00060">
    <property type="entry name" value="FN3"/>
    <property type="match status" value="4"/>
</dbReference>
<evidence type="ECO:0000313" key="5">
    <source>
        <dbReference type="EMBL" id="SDD42187.1"/>
    </source>
</evidence>
<dbReference type="PANTHER" id="PTHR43118">
    <property type="entry name" value="RHAMNOGALACTURONAN LYASE (EUROFUNG)"/>
    <property type="match status" value="1"/>
</dbReference>
<organism evidence="5 6">
    <name type="scientific">Sanguibacter gelidistatuariae</name>
    <dbReference type="NCBI Taxonomy" id="1814289"/>
    <lineage>
        <taxon>Bacteria</taxon>
        <taxon>Bacillati</taxon>
        <taxon>Actinomycetota</taxon>
        <taxon>Actinomycetes</taxon>
        <taxon>Micrococcales</taxon>
        <taxon>Sanguibacteraceae</taxon>
        <taxon>Sanguibacter</taxon>
    </lineage>
</organism>
<keyword evidence="2" id="KW-0119">Carbohydrate metabolism</keyword>
<dbReference type="Pfam" id="PF13472">
    <property type="entry name" value="Lipase_GDSL_2"/>
    <property type="match status" value="1"/>
</dbReference>
<reference evidence="5 6" key="1">
    <citation type="submission" date="2016-09" db="EMBL/GenBank/DDBJ databases">
        <authorList>
            <person name="Capua I."/>
            <person name="De Benedictis P."/>
            <person name="Joannis T."/>
            <person name="Lombin L.H."/>
            <person name="Cattoli G."/>
        </authorList>
    </citation>
    <scope>NUCLEOTIDE SEQUENCE [LARGE SCALE GENOMIC DNA]</scope>
    <source>
        <strain evidence="5 6">ISLP-3</strain>
    </source>
</reference>
<dbReference type="PROSITE" id="PS50007">
    <property type="entry name" value="PIPLC_X_DOMAIN"/>
    <property type="match status" value="1"/>
</dbReference>
<evidence type="ECO:0000313" key="6">
    <source>
        <dbReference type="Proteomes" id="UP000199039"/>
    </source>
</evidence>
<protein>
    <submittedName>
        <fullName evidence="5">Fibronectin type 3 domain-containing protein</fullName>
    </submittedName>
</protein>
<dbReference type="InterPro" id="IPR034641">
    <property type="entry name" value="RGL11"/>
</dbReference>
<dbReference type="Pfam" id="PF21348">
    <property type="entry name" value="RGL11_C"/>
    <property type="match status" value="1"/>
</dbReference>
<dbReference type="InterPro" id="IPR049033">
    <property type="entry name" value="AGA-YXIM_GBD"/>
</dbReference>
<dbReference type="SUPFAM" id="SSF49265">
    <property type="entry name" value="Fibronectin type III"/>
    <property type="match status" value="3"/>
</dbReference>
<dbReference type="InterPro" id="IPR036116">
    <property type="entry name" value="FN3_sf"/>
</dbReference>
<dbReference type="CDD" id="cd01821">
    <property type="entry name" value="Rhamnogalacturan_acetylesterase_like"/>
    <property type="match status" value="1"/>
</dbReference>
<keyword evidence="2" id="KW-0624">Polysaccharide degradation</keyword>
<dbReference type="PANTHER" id="PTHR43118:SF1">
    <property type="entry name" value="RHAMNOGALACTURONAN LYASE (EUROFUNG)"/>
    <property type="match status" value="1"/>
</dbReference>
<dbReference type="Gene3D" id="2.60.40.10">
    <property type="entry name" value="Immunoglobulins"/>
    <property type="match status" value="7"/>
</dbReference>
<dbReference type="Gene3D" id="3.40.50.1110">
    <property type="entry name" value="SGNH hydrolase"/>
    <property type="match status" value="1"/>
</dbReference>
<feature type="region of interest" description="Disordered" evidence="3">
    <location>
        <begin position="1"/>
        <end position="24"/>
    </location>
</feature>
<dbReference type="EMBL" id="FMYH01000007">
    <property type="protein sequence ID" value="SDD42187.1"/>
    <property type="molecule type" value="Genomic_DNA"/>
</dbReference>
<dbReference type="SUPFAM" id="SSF52266">
    <property type="entry name" value="SGNH hydrolase"/>
    <property type="match status" value="1"/>
</dbReference>
<name>A0A1G6UNQ5_9MICO</name>
<dbReference type="SUPFAM" id="SSF81296">
    <property type="entry name" value="E set domains"/>
    <property type="match status" value="2"/>
</dbReference>
<feature type="domain" description="Fibronectin type-III" evidence="4">
    <location>
        <begin position="962"/>
        <end position="1054"/>
    </location>
</feature>
<dbReference type="InterPro" id="IPR003961">
    <property type="entry name" value="FN3_dom"/>
</dbReference>
<evidence type="ECO:0000256" key="3">
    <source>
        <dbReference type="SAM" id="MobiDB-lite"/>
    </source>
</evidence>
<dbReference type="GO" id="GO:0016798">
    <property type="term" value="F:hydrolase activity, acting on glycosyl bonds"/>
    <property type="evidence" value="ECO:0007669"/>
    <property type="project" value="UniProtKB-KW"/>
</dbReference>
<proteinExistence type="predicted"/>
<feature type="compositionally biased region" description="Low complexity" evidence="3">
    <location>
        <begin position="210"/>
        <end position="224"/>
    </location>
</feature>
<feature type="region of interest" description="Disordered" evidence="3">
    <location>
        <begin position="209"/>
        <end position="244"/>
    </location>
</feature>
<feature type="domain" description="Fibronectin type-III" evidence="4">
    <location>
        <begin position="1061"/>
        <end position="1150"/>
    </location>
</feature>
<evidence type="ECO:0000256" key="2">
    <source>
        <dbReference type="ARBA" id="ARBA00023326"/>
    </source>
</evidence>
<dbReference type="InterPro" id="IPR013783">
    <property type="entry name" value="Ig-like_fold"/>
</dbReference>
<dbReference type="Pfam" id="PF00041">
    <property type="entry name" value="fn3"/>
    <property type="match status" value="1"/>
</dbReference>
<sequence>MDRTTPPAAHSPGTTRAGSSRAEASAQLRRSLMRTVAGVAAFSTALTGFAVIPAHAADPTTPAPTVRIFDFGTATSPVAAGADGVHETLTYTADRGFGVVPDSGVALASRDRGATQSDADRDFVIGTAWSFLVDVPNGTYDVTVTSGDTLTGTSTTKTNVSLEGVAAGTLQARQAVVSETWRAVVADGQLSVHFTGTGVGAYVNSVTLAPVPTDPGTDPTTDPTTDPPTDPTTPPDPADPLDPALKAPAWVRMAQVTADAVTVRWDQVAGATGYVLSRSDAPDGTFTEVGRTGERIFTLVDDAADTAAVSFYRVDAITATGRSPHSAVTASPLADAAALPDGGVARYDFGSGAVAPGYTALDAASAYTAETRVGFVEPGKVTATDRGAGASDPLRTDFVTIGDTELVVDLPNGDYTVSLTAGDSAGATTIAVTAEAMAKVQSTSKAAGEYLEMSFDVALVDGQLNLEIDGAAANLNALTITKKADRTAAATPTAYITGDSTVQSYTSEYMPQAGWGQMIDRFFSDGVAFKNHAIGGRSSKNFISQGRLDEVLREIKPGDYLFVQFGHNDNSYGVDDRYAGPADYENYLRTFVDGAVQRGATPIIVTPVSRRSVDATGKFTVSFPEYVDAASDLAAEQGVPLVDLSRASREYLDTLGFEAAKSVFLHVPAGVYAGRPSGTADDTHFQEYGAIQMARLIAGEIKGLDIALAGLVEEVDLPDTVPAAPASVVAGDVSNAGALIKWTAPEGADIYKVFRKDAAAGDESYTLVGTSTIAQLAVGGLAEGASYDFRVVAVNGRGDSTPSLPVRVTTSNALYKFDMQLAGNPVMPGYTEVNQNSKYTAAIGYGFLDATGLTGRDRGVGFTPPPNALQRDFLLPSPTQVFALDVPNGTYAVKTYNGDWIGSSRTNITLEGKDYGASNAGTAAVSEKMSSPVLVTDGQLNLSISGTGARLNGVEVTPLLLAPGQLALDDLTISGTDVAVALSWQGVDAATSYRVYRKAATAAAAVLVAEQDGTSLVDGGAAVGQAYTYTVTAVDVTGMESVASNPLQVTTVDPDTTVLAAPTGLTLGAVGKNDVTFTWEPADGALFYSVYRATTAGGEATYVGTSPAATYTDATVLTTVPYFYEVTAVNAGGESARSAQLESTADTVLVRQMEYLDRAPVAVSIDAGVYLGWRMLGLDPEGIAFDVFRDGTKITTTPVTASTNYVDPTGTADSVYTVRPIVAGAQSAATAEFGVWSGGSLDIPLDKPADAYTKDGQPYSYYAGDTSVADLDGDGQYEYVVMWSPNNSKDNSQAGYTGTVYIDAYTLEGTKLWRINMGQNIRAGAHYTQMMVYDFNSDGTAEVILKTADGTVDGAGTVIGDASADYRNSGGYVLTGPEFLTVFDGLTGAAIDTIAYTPPRGDVAAWGDAYGNRVDRFLAGVAYLDGEHPSAIFSRGYYTRAVIAAYDFDGTSLTQRWVFDSDVEGDQYRGQGNHNLSVADVDGDQKDEIAFGSMTIDDNGKALYTTGLGHGDAAHLSDLDPSRPGLEVFAVHEEAPSSKGIGATMRDAATGEILWSMPGTKDVGRGASGDIDPRYAGAESWAVTTDGAWNSRSGQMRAVDGTLITDTIPAANFLTWWDGDLLREITDHDFDDVTRVGVPTVSKWDWNTGTSVRLETLTGTRTNNDTKGNPAIQADLFGDWREELVYRTDDSTALRIFTTTDVTEHKLRTLMHDPVYRLGVAWQNVAYNQPPHTSFFLGEGMTTPAAPSISYVNAPVTPPTGPVPARGTLSNDNGWDTGLLDGDYTVTMNMWWGQNATSFTLFENGRAVKTVPLTDATPAAQKASVAITGKPNGTYVYTCELSNAGGTVGGPQGSCGEHTVVVRDASPATGTLSHDNWDGDGSYTVLMNMWWGSNAATYRLYENGALLDTQSLATSTPAAQHAATAVAGRAPGAYEYRAELENAAGITQTRTLTVTVR</sequence>
<dbReference type="Pfam" id="PF21254">
    <property type="entry name" value="AGA-YXIM_GBD"/>
    <property type="match status" value="3"/>
</dbReference>
<evidence type="ECO:0000256" key="1">
    <source>
        <dbReference type="ARBA" id="ARBA00023295"/>
    </source>
</evidence>
<dbReference type="InterPro" id="IPR013830">
    <property type="entry name" value="SGNH_hydro"/>
</dbReference>
<dbReference type="Gene3D" id="2.60.120.430">
    <property type="entry name" value="Galactose-binding lectin"/>
    <property type="match status" value="3"/>
</dbReference>
<keyword evidence="1" id="KW-0378">Hydrolase</keyword>
<dbReference type="InterPro" id="IPR014756">
    <property type="entry name" value="Ig_E-set"/>
</dbReference>
<dbReference type="SUPFAM" id="SSF49785">
    <property type="entry name" value="Galactose-binding domain-like"/>
    <property type="match status" value="3"/>
</dbReference>
<evidence type="ECO:0000259" key="4">
    <source>
        <dbReference type="PROSITE" id="PS50853"/>
    </source>
</evidence>
<dbReference type="CDD" id="cd00063">
    <property type="entry name" value="FN3"/>
    <property type="match status" value="2"/>
</dbReference>
<keyword evidence="6" id="KW-1185">Reference proteome</keyword>
<dbReference type="InterPro" id="IPR036514">
    <property type="entry name" value="SGNH_hydro_sf"/>
</dbReference>
<gene>
    <name evidence="5" type="ORF">SAMN05216410_3289</name>
</gene>
<dbReference type="Proteomes" id="UP000199039">
    <property type="component" value="Unassembled WGS sequence"/>
</dbReference>
<dbReference type="SUPFAM" id="SSF69318">
    <property type="entry name" value="Integrin alpha N-terminal domain"/>
    <property type="match status" value="1"/>
</dbReference>
<dbReference type="InterPro" id="IPR049366">
    <property type="entry name" value="RGL11_C"/>
</dbReference>
<dbReference type="InterPro" id="IPR041624">
    <property type="entry name" value="RGI_lyase"/>
</dbReference>
<dbReference type="STRING" id="1814289.SAMN05216410_3289"/>
<dbReference type="PROSITE" id="PS50853">
    <property type="entry name" value="FN3"/>
    <property type="match status" value="3"/>
</dbReference>
<accession>A0A1G6UNQ5</accession>
<feature type="domain" description="Fibronectin type-III" evidence="4">
    <location>
        <begin position="724"/>
        <end position="813"/>
    </location>
</feature>
<dbReference type="CDD" id="cd10318">
    <property type="entry name" value="RGL11"/>
    <property type="match status" value="1"/>
</dbReference>